<dbReference type="Proteomes" id="UP001219568">
    <property type="component" value="Unassembled WGS sequence"/>
</dbReference>
<evidence type="ECO:0000256" key="7">
    <source>
        <dbReference type="SAM" id="MobiDB-lite"/>
    </source>
</evidence>
<dbReference type="PANTHER" id="PTHR10183">
    <property type="entry name" value="CALPAIN"/>
    <property type="match status" value="1"/>
</dbReference>
<dbReference type="EMBL" id="JAQJZL010000002">
    <property type="protein sequence ID" value="KAJ6052481.1"/>
    <property type="molecule type" value="Genomic_DNA"/>
</dbReference>
<keyword evidence="2 6" id="KW-0645">Protease</keyword>
<accession>A0AAD6NDB0</accession>
<dbReference type="GO" id="GO:0006508">
    <property type="term" value="P:proteolysis"/>
    <property type="evidence" value="ECO:0007669"/>
    <property type="project" value="UniProtKB-KW"/>
</dbReference>
<feature type="compositionally biased region" description="Basic and acidic residues" evidence="7">
    <location>
        <begin position="705"/>
        <end position="721"/>
    </location>
</feature>
<feature type="region of interest" description="Disordered" evidence="7">
    <location>
        <begin position="805"/>
        <end position="825"/>
    </location>
</feature>
<dbReference type="FunFam" id="3.90.70.10:FF:000072">
    <property type="entry name" value="Cysteine proteinase"/>
    <property type="match status" value="1"/>
</dbReference>
<feature type="region of interest" description="Disordered" evidence="7">
    <location>
        <begin position="1"/>
        <end position="39"/>
    </location>
</feature>
<protein>
    <recommendedName>
        <fullName evidence="8">Calpain catalytic domain-containing protein</fullName>
    </recommendedName>
</protein>
<evidence type="ECO:0000256" key="5">
    <source>
        <dbReference type="PIRSR" id="PIRSR622684-1"/>
    </source>
</evidence>
<evidence type="ECO:0000313" key="9">
    <source>
        <dbReference type="EMBL" id="KAJ6052481.1"/>
    </source>
</evidence>
<reference evidence="9" key="1">
    <citation type="journal article" date="2023" name="IMA Fungus">
        <title>Comparative genomic study of the Penicillium genus elucidates a diverse pangenome and 15 lateral gene transfer events.</title>
        <authorList>
            <person name="Petersen C."/>
            <person name="Sorensen T."/>
            <person name="Nielsen M.R."/>
            <person name="Sondergaard T.E."/>
            <person name="Sorensen J.L."/>
            <person name="Fitzpatrick D.A."/>
            <person name="Frisvad J.C."/>
            <person name="Nielsen K.L."/>
        </authorList>
    </citation>
    <scope>NUCLEOTIDE SEQUENCE</scope>
    <source>
        <strain evidence="9">IBT 15450</strain>
    </source>
</reference>
<keyword evidence="3 6" id="KW-0378">Hydrolase</keyword>
<dbReference type="PRINTS" id="PR00704">
    <property type="entry name" value="CALPAIN"/>
</dbReference>
<dbReference type="PROSITE" id="PS50203">
    <property type="entry name" value="CALPAIN_CAT"/>
    <property type="match status" value="1"/>
</dbReference>
<dbReference type="Gene3D" id="3.90.70.10">
    <property type="entry name" value="Cysteine proteinases"/>
    <property type="match status" value="1"/>
</dbReference>
<comment type="caution">
    <text evidence="9">The sequence shown here is derived from an EMBL/GenBank/DDBJ whole genome shotgun (WGS) entry which is preliminary data.</text>
</comment>
<dbReference type="GO" id="GO:0004198">
    <property type="term" value="F:calcium-dependent cysteine-type endopeptidase activity"/>
    <property type="evidence" value="ECO:0007669"/>
    <property type="project" value="InterPro"/>
</dbReference>
<gene>
    <name evidence="9" type="ORF">N7460_003015</name>
</gene>
<keyword evidence="10" id="KW-1185">Reference proteome</keyword>
<feature type="active site" evidence="5 6">
    <location>
        <position position="388"/>
    </location>
</feature>
<dbReference type="SMART" id="SM00230">
    <property type="entry name" value="CysPc"/>
    <property type="match status" value="1"/>
</dbReference>
<feature type="compositionally biased region" description="Polar residues" evidence="7">
    <location>
        <begin position="659"/>
        <end position="675"/>
    </location>
</feature>
<feature type="region of interest" description="Disordered" evidence="7">
    <location>
        <begin position="640"/>
        <end position="732"/>
    </location>
</feature>
<feature type="domain" description="Calpain catalytic" evidence="8">
    <location>
        <begin position="146"/>
        <end position="444"/>
    </location>
</feature>
<dbReference type="AlphaFoldDB" id="A0AAD6NDB0"/>
<name>A0AAD6NDB0_PENCN</name>
<feature type="active site" evidence="5 6">
    <location>
        <position position="175"/>
    </location>
</feature>
<organism evidence="9 10">
    <name type="scientific">Penicillium canescens</name>
    <dbReference type="NCBI Taxonomy" id="5083"/>
    <lineage>
        <taxon>Eukaryota</taxon>
        <taxon>Fungi</taxon>
        <taxon>Dikarya</taxon>
        <taxon>Ascomycota</taxon>
        <taxon>Pezizomycotina</taxon>
        <taxon>Eurotiomycetes</taxon>
        <taxon>Eurotiomycetidae</taxon>
        <taxon>Eurotiales</taxon>
        <taxon>Aspergillaceae</taxon>
        <taxon>Penicillium</taxon>
    </lineage>
</organism>
<evidence type="ECO:0000259" key="8">
    <source>
        <dbReference type="PROSITE" id="PS50203"/>
    </source>
</evidence>
<evidence type="ECO:0000256" key="4">
    <source>
        <dbReference type="ARBA" id="ARBA00022807"/>
    </source>
</evidence>
<sequence>MEFDDELIQMGYGAPPPPTSSRSNSRPPPRARYQPPQESVKQFWEQFNTKYPGKVYTVLPDNPYARTRAKHVPSGRIQGHEAVKSYEQARRECLKSVSRIVKECERVNQKYTDPHFDIELDLKSGRRHYLDGLDKPNEEMRPRGVKRVTEIFEKPQFFVNGPTASDVRQGCDGDCWLMAALCTMGNKEELIEKICVARNEIVGIYGFVFYRDGEWQQCIVDDKLYLRAADYDESVDERPIWDDINRHDTEEEYRRVWQTGSRALYFAQCVDENETWLPLLEKAFAKAHGDYSAIEGGFVGEAIEDLTGGVTSEVLSSNILDKDRFWTEELMKVNNEFLFGCGTGMFSNWLDPKYRGPPRDRKGISENHSYSIMEAREIDGHRLLRLRNPWGRKEWHGAWGDGSKEWTPEWMKLLGHKFGNDGFFWISYRDLLKKYQHFDRTRLFGPEWIIAQQWTTLNVPWSADYHSTKFMMDVTKSGPVVIVLSQLDTRYFKGLAGEYSFVLKFRLQKEGEEDYLVRSHSSHFMARSVNAEINLDPGRYHVLMKLTAFRHDDEPTEAIVRRVASTRREKLVQVGLSYDLAHAKGLVGQTDQEKRELDQFATIKRKKLHEEIKKKMQKDWIRNQKMAARQDRQERMAAMRATRTPNGSSFDRSPERSPIPTQILSDVPVNQSPTDVASMCCDSSDRRASSTSGSVPTIHVNGSKGLHERHASRNGMRRTESPRPSLDSRISADTLDPSDLELLEGFEFDSDLDVPPEDADSKCHPPIMDQDGPAVDPWNAVCVVGLRVYSMDHMLSLQVVHPVPEDDTEAPLDRDDPAASATTFQRDSYSWKDSWSSQLPF</sequence>
<dbReference type="Pfam" id="PF00648">
    <property type="entry name" value="Peptidase_C2"/>
    <property type="match status" value="2"/>
</dbReference>
<dbReference type="PANTHER" id="PTHR10183:SF379">
    <property type="entry name" value="CALPAIN-5"/>
    <property type="match status" value="1"/>
</dbReference>
<feature type="active site" evidence="5 6">
    <location>
        <position position="368"/>
    </location>
</feature>
<dbReference type="CDD" id="cd00044">
    <property type="entry name" value="CysPc"/>
    <property type="match status" value="1"/>
</dbReference>
<feature type="compositionally biased region" description="Low complexity" evidence="7">
    <location>
        <begin position="20"/>
        <end position="37"/>
    </location>
</feature>
<dbReference type="SUPFAM" id="SSF54001">
    <property type="entry name" value="Cysteine proteinases"/>
    <property type="match status" value="1"/>
</dbReference>
<evidence type="ECO:0000256" key="1">
    <source>
        <dbReference type="ARBA" id="ARBA00007623"/>
    </source>
</evidence>
<dbReference type="InterPro" id="IPR022684">
    <property type="entry name" value="Calpain_cysteine_protease"/>
</dbReference>
<keyword evidence="4 6" id="KW-0788">Thiol protease</keyword>
<reference evidence="9" key="2">
    <citation type="submission" date="2023-01" db="EMBL/GenBank/DDBJ databases">
        <authorList>
            <person name="Petersen C."/>
        </authorList>
    </citation>
    <scope>NUCLEOTIDE SEQUENCE</scope>
    <source>
        <strain evidence="9">IBT 15450</strain>
    </source>
</reference>
<dbReference type="InterPro" id="IPR038765">
    <property type="entry name" value="Papain-like_cys_pep_sf"/>
</dbReference>
<proteinExistence type="inferred from homology"/>
<evidence type="ECO:0000256" key="3">
    <source>
        <dbReference type="ARBA" id="ARBA00022801"/>
    </source>
</evidence>
<evidence type="ECO:0000256" key="2">
    <source>
        <dbReference type="ARBA" id="ARBA00022670"/>
    </source>
</evidence>
<comment type="similarity">
    <text evidence="1">Belongs to the peptidase C2 family.</text>
</comment>
<evidence type="ECO:0000313" key="10">
    <source>
        <dbReference type="Proteomes" id="UP001219568"/>
    </source>
</evidence>
<dbReference type="InterPro" id="IPR001300">
    <property type="entry name" value="Peptidase_C2_calpain_cat"/>
</dbReference>
<evidence type="ECO:0000256" key="6">
    <source>
        <dbReference type="PROSITE-ProRule" id="PRU00239"/>
    </source>
</evidence>